<dbReference type="Proteomes" id="UP000231896">
    <property type="component" value="Chromosome"/>
</dbReference>
<dbReference type="KEGG" id="eml:EMELA_v1c02470"/>
<evidence type="ECO:0000313" key="1">
    <source>
        <dbReference type="EMBL" id="ATZ17820.1"/>
    </source>
</evidence>
<sequence length="35" mass="4135">MALKDFKNQKSFIDLNNETSRTEVVQGIYNEMNKQ</sequence>
<keyword evidence="2" id="KW-1185">Reference proteome</keyword>
<evidence type="ECO:0000313" key="2">
    <source>
        <dbReference type="Proteomes" id="UP000231896"/>
    </source>
</evidence>
<dbReference type="AlphaFoldDB" id="A0A2K8NVF7"/>
<name>A0A2K8NVF7_9MOLU</name>
<dbReference type="STRING" id="1408435.GCA_000685885_01460"/>
<protein>
    <submittedName>
        <fullName evidence="1">Uncharacterized protein</fullName>
    </submittedName>
</protein>
<reference evidence="1 2" key="1">
    <citation type="submission" date="2017-11" db="EMBL/GenBank/DDBJ databases">
        <title>Genome sequence of Entomoplasma melaleucae M1 (ATCC 49191).</title>
        <authorList>
            <person name="Lo W.-S."/>
            <person name="Gasparich G.E."/>
            <person name="Kuo C.-H."/>
        </authorList>
    </citation>
    <scope>NUCLEOTIDE SEQUENCE [LARGE SCALE GENOMIC DNA]</scope>
    <source>
        <strain evidence="1 2">M1</strain>
    </source>
</reference>
<accession>A0A2K8NVF7</accession>
<proteinExistence type="predicted"/>
<gene>
    <name evidence="1" type="ORF">EMELA_v1c02470</name>
</gene>
<organism evidence="1 2">
    <name type="scientific">Mesoplasma melaleucae</name>
    <dbReference type="NCBI Taxonomy" id="81459"/>
    <lineage>
        <taxon>Bacteria</taxon>
        <taxon>Bacillati</taxon>
        <taxon>Mycoplasmatota</taxon>
        <taxon>Mollicutes</taxon>
        <taxon>Entomoplasmatales</taxon>
        <taxon>Entomoplasmataceae</taxon>
        <taxon>Mesoplasma</taxon>
    </lineage>
</organism>
<dbReference type="EMBL" id="CP024964">
    <property type="protein sequence ID" value="ATZ17820.1"/>
    <property type="molecule type" value="Genomic_DNA"/>
</dbReference>